<gene>
    <name evidence="5" type="ORF">QWZ10_05330</name>
</gene>
<feature type="transmembrane region" description="Helical" evidence="3">
    <location>
        <begin position="112"/>
        <end position="134"/>
    </location>
</feature>
<accession>A0ABT8D830</accession>
<evidence type="ECO:0000313" key="6">
    <source>
        <dbReference type="Proteomes" id="UP001243846"/>
    </source>
</evidence>
<evidence type="ECO:0000313" key="5">
    <source>
        <dbReference type="EMBL" id="MDN3711384.1"/>
    </source>
</evidence>
<name>A0ABT8D830_9RHOB</name>
<feature type="transmembrane region" description="Helical" evidence="3">
    <location>
        <begin position="140"/>
        <end position="158"/>
    </location>
</feature>
<feature type="domain" description="K+ potassium transporter integral membrane" evidence="4">
    <location>
        <begin position="24"/>
        <end position="171"/>
    </location>
</feature>
<evidence type="ECO:0000256" key="2">
    <source>
        <dbReference type="ARBA" id="ARBA00022519"/>
    </source>
</evidence>
<organism evidence="5 6">
    <name type="scientific">Paracoccus cavernae</name>
    <dbReference type="NCBI Taxonomy" id="1571207"/>
    <lineage>
        <taxon>Bacteria</taxon>
        <taxon>Pseudomonadati</taxon>
        <taxon>Pseudomonadota</taxon>
        <taxon>Alphaproteobacteria</taxon>
        <taxon>Rhodobacterales</taxon>
        <taxon>Paracoccaceae</taxon>
        <taxon>Paracoccus</taxon>
    </lineage>
</organism>
<comment type="similarity">
    <text evidence="1">Belongs to the HAK/KUP transporter (TC 2.A.72) family.</text>
</comment>
<keyword evidence="3" id="KW-1133">Transmembrane helix</keyword>
<dbReference type="PANTHER" id="PTHR30540">
    <property type="entry name" value="OSMOTIC STRESS POTASSIUM TRANSPORTER"/>
    <property type="match status" value="1"/>
</dbReference>
<keyword evidence="6" id="KW-1185">Reference proteome</keyword>
<keyword evidence="3" id="KW-0812">Transmembrane</keyword>
<reference evidence="6" key="1">
    <citation type="journal article" date="2019" name="Int. J. Syst. Evol. Microbiol.">
        <title>The Global Catalogue of Microorganisms (GCM) 10K type strain sequencing project: providing services to taxonomists for standard genome sequencing and annotation.</title>
        <authorList>
            <consortium name="The Broad Institute Genomics Platform"/>
            <consortium name="The Broad Institute Genome Sequencing Center for Infectious Disease"/>
            <person name="Wu L."/>
            <person name="Ma J."/>
        </authorList>
    </citation>
    <scope>NUCLEOTIDE SEQUENCE [LARGE SCALE GENOMIC DNA]</scope>
    <source>
        <strain evidence="6">CECT 8482</strain>
    </source>
</reference>
<protein>
    <submittedName>
        <fullName evidence="5">KUP/HAK/KT family potassium transporter</fullName>
    </submittedName>
</protein>
<feature type="transmembrane region" description="Helical" evidence="3">
    <location>
        <begin position="59"/>
        <end position="78"/>
    </location>
</feature>
<sequence length="174" mass="18673">MVPPAAGSSGDHGDGHREPGGDFGAFSVAQQAVQLGLTPRLEIQHTSDKQLGQIYMPRVNSILMVGVVALVLAFGSSANLANAYGIAVTGDMVITSILAIIVFHYAWGWRWIWVLSLMLPILAIELIFFVANLIKVIDGGYIPLVFAAGVISLMLIWVRGTTLLQRKLSSEAIS</sequence>
<feature type="transmembrane region" description="Helical" evidence="3">
    <location>
        <begin position="84"/>
        <end position="105"/>
    </location>
</feature>
<dbReference type="InterPro" id="IPR003855">
    <property type="entry name" value="K+_transporter"/>
</dbReference>
<comment type="caution">
    <text evidence="5">The sequence shown here is derived from an EMBL/GenBank/DDBJ whole genome shotgun (WGS) entry which is preliminary data.</text>
</comment>
<evidence type="ECO:0000256" key="1">
    <source>
        <dbReference type="ARBA" id="ARBA00007019"/>
    </source>
</evidence>
<keyword evidence="2" id="KW-1003">Cell membrane</keyword>
<keyword evidence="2" id="KW-0997">Cell inner membrane</keyword>
<dbReference type="Pfam" id="PF02705">
    <property type="entry name" value="K_trans"/>
    <property type="match status" value="1"/>
</dbReference>
<dbReference type="Proteomes" id="UP001243846">
    <property type="component" value="Unassembled WGS sequence"/>
</dbReference>
<dbReference type="PANTHER" id="PTHR30540:SF79">
    <property type="entry name" value="LOW AFFINITY POTASSIUM TRANSPORT SYSTEM PROTEIN KUP"/>
    <property type="match status" value="1"/>
</dbReference>
<evidence type="ECO:0000256" key="3">
    <source>
        <dbReference type="SAM" id="Phobius"/>
    </source>
</evidence>
<dbReference type="InterPro" id="IPR053951">
    <property type="entry name" value="K_trans_N"/>
</dbReference>
<evidence type="ECO:0000259" key="4">
    <source>
        <dbReference type="Pfam" id="PF02705"/>
    </source>
</evidence>
<dbReference type="EMBL" id="JAUFRC010000001">
    <property type="protein sequence ID" value="MDN3711384.1"/>
    <property type="molecule type" value="Genomic_DNA"/>
</dbReference>
<proteinExistence type="inferred from homology"/>
<keyword evidence="3" id="KW-0472">Membrane</keyword>